<dbReference type="Pfam" id="PF00623">
    <property type="entry name" value="RNA_pol_Rpb1_2"/>
    <property type="match status" value="1"/>
</dbReference>
<dbReference type="InterPro" id="IPR006592">
    <property type="entry name" value="RNA_pol_N"/>
</dbReference>
<dbReference type="InterPro" id="IPR015699">
    <property type="entry name" value="DNA-dir_RNA_pol1_lsu_N"/>
</dbReference>
<sequence length="1782" mass="199225">MSLITDFPFHAYTGDLKTRRTMTSKDAVSLSLLTPMEIDRVAFVEVRVRVGQEDRSAPWRPVMRNGESHATFFDTRMGNFDVRAFPPQACQTCALNSAGKAVNERCYGHFGYIGMPRLFIADEQQTAGRLLFMNPHMLKETETLLSAKCFFCHRFRAPAFDVERYRQALILVDNGFIGEALHLLDVVSTAKGRDALCKLQRQAGEYALNDVSTLQMYVRHIVNRCESNKEGVSAQQNVVRKGVVDVRSDIFKMAMRDLRNCGGSCSHCEAISPHWKTRSGHFFFTFTRRSTEANILLGFLTREKVRQWESENRLHHRKNTYMDNMEIHNHLSNLFREEEDFLELLFPTLGAPSVFTNRSDALPPAERYKVFFIDRVLVAPLPLRLSSGLRVTDYGTIIPDRQTRLLSEMLGFVEQIECYFTLCANSTSGCSLVTTEQTITNELNVRNLQQKINEYYTEILDSFAKKEGLFRMNMMGKRVNQACRSVISPDPLVEPNEVVMPRPLAKALSYPEQVTYYAPARMDLLRLCVVNGPRKYPGATHLEIRHANGDIRFVDLDLPEHTRRQHAMKYFAMAQSSVTLIVHRHVLNGDRVIFNRQPTLHKPSMMGFRAKVLSGHKTIRFHYVNGSSFNADFDGDEMNIHVPQSLEAAAEVDYLMDANSNYLVPTSGRPIRGLIQDHVAAGVLLTVPDKFFDRISFTQLVFNGLGPYIQGPNSVGLSELIPPPAILKPRPLWTGKQLISVIVQFVSGLYDGDQSDKHDGGVSLKGTSLIQAGAFSYPDLETEKVITFSDKALPDCSVHFKNSELLVGLLCKKQLGASYMSISHLVHELYGPHKVGQLFGALGRVLLLTLRKEGLSLGMDDMCVAHEDLRCRMLRELDRSVLNLEDDEAVAVPKIMEHATRIQREFMPGRMLVPFPTNHLLLMTTSGAKGSNANAVQMSLVLGQQLFDGMRVKRMNSAKTLPAFFFNEKRARSFGFAMGSFATGIRPSEYTIHSMAGRDGLIDTAVKTSRSGHLQRCLIKGLESLVVHWDHTVRDSNGSVVQFMYGGDGLDPCKACTLTAWDMLKENVADLYKRFGQGILEAGAQATNKQTTREKRMREDESENGSTQVGNAGLNYAEQQKKINALPRAHREGIQNYLRNQADFVLFNKVSQVNRWILKDKLFNKLSAKREEHITCYTDALENLTAHRRMRAFCDPGESVGLLAAQAAGEPSTQMTLNTFHTAGSTVTHVTEGIPRLRELLIFSSVQKAAVIVPVVKTEARDNKLITRIIRAGVAIKLADCLARCVSDGPGNSGAKGSRKWSANTGVGKGYHYHVARDADIMVTTIAFLFSRSCLEDKRRRMRMAPSEHLRSLKDALREFGMRFVRVLRSSMQKENDLSNGWASEEAANLNDGFEGGDDSDYSDNEGNFLDDQSKDDNESSNGEDSSSNASSMGSSGSSVESHRGTNEGSSQHSEEDSSSDGSASVVGNDKDRFLEDDDCGEHNGAHHKRVVSHRVSRKRKGNAEEGDIDNECRDNLEDLAATGTAGYDTFPEVHFSLSGSRARINIAPLSSEAASLGGVTQLPDDFFIINVVISTPHNTVAVIPEIVDNILEELTLPSWLPRFDSVIYTQDSTNSTNGELVFQGESATMRNVMSFLSLFTVGRKSIQLDRAFSTDVRDMGNYFGIESAYKALYQELQKLFRRYSVDRRHLMLISDAATHRGRWENYNFTGVVSQSASPLFQMTFASSARWLHMAVSRGMPDDLQSLSSAIMVGERPRVGTAFVRVIANNEVLRDVLERDFD</sequence>
<dbReference type="Pfam" id="PF05000">
    <property type="entry name" value="RNA_pol_Rpb1_4"/>
    <property type="match status" value="1"/>
</dbReference>
<dbReference type="SUPFAM" id="SSF64484">
    <property type="entry name" value="beta and beta-prime subunits of DNA dependent RNA-polymerase"/>
    <property type="match status" value="1"/>
</dbReference>
<dbReference type="FunFam" id="2.40.40.20:FF:000019">
    <property type="entry name" value="DNA-directed RNA polymerase II subunit RPB1"/>
    <property type="match status" value="1"/>
</dbReference>
<dbReference type="InterPro" id="IPR038120">
    <property type="entry name" value="Rpb1_funnel_sf"/>
</dbReference>
<dbReference type="EC" id="2.7.7.6" evidence="3"/>
<evidence type="ECO:0000256" key="8">
    <source>
        <dbReference type="ARBA" id="ARBA00022833"/>
    </source>
</evidence>
<evidence type="ECO:0000256" key="3">
    <source>
        <dbReference type="ARBA" id="ARBA00012418"/>
    </source>
</evidence>
<dbReference type="GO" id="GO:0006351">
    <property type="term" value="P:DNA-templated transcription"/>
    <property type="evidence" value="ECO:0007669"/>
    <property type="project" value="InterPro"/>
</dbReference>
<dbReference type="InterPro" id="IPR042102">
    <property type="entry name" value="RNA_pol_Rpb1_3_sf"/>
</dbReference>
<dbReference type="Pfam" id="PF04983">
    <property type="entry name" value="RNA_pol_Rpb1_3"/>
    <property type="match status" value="1"/>
</dbReference>
<dbReference type="InterPro" id="IPR000722">
    <property type="entry name" value="RNA_pol_asu"/>
</dbReference>
<evidence type="ECO:0000256" key="11">
    <source>
        <dbReference type="ARBA" id="ARBA00023242"/>
    </source>
</evidence>
<dbReference type="GO" id="GO:0046872">
    <property type="term" value="F:metal ion binding"/>
    <property type="evidence" value="ECO:0007669"/>
    <property type="project" value="UniProtKB-KW"/>
</dbReference>
<feature type="compositionally biased region" description="Basic residues" evidence="13">
    <location>
        <begin position="1486"/>
        <end position="1501"/>
    </location>
</feature>
<dbReference type="Pfam" id="PF04998">
    <property type="entry name" value="RNA_pol_Rpb1_5"/>
    <property type="match status" value="1"/>
</dbReference>
<dbReference type="Gene3D" id="4.10.860.120">
    <property type="entry name" value="RNA polymerase II, clamp domain"/>
    <property type="match status" value="1"/>
</dbReference>
<dbReference type="SMART" id="SM00663">
    <property type="entry name" value="RPOLA_N"/>
    <property type="match status" value="1"/>
</dbReference>
<evidence type="ECO:0000256" key="4">
    <source>
        <dbReference type="ARBA" id="ARBA00022478"/>
    </source>
</evidence>
<dbReference type="InterPro" id="IPR007066">
    <property type="entry name" value="RNA_pol_Rpb1_3"/>
</dbReference>
<dbReference type="VEuPathDB" id="TriTrypDB:TcIL3000_8_4870"/>
<dbReference type="Gene3D" id="6.10.250.2940">
    <property type="match status" value="1"/>
</dbReference>
<dbReference type="Gene3D" id="2.40.40.20">
    <property type="match status" value="1"/>
</dbReference>
<dbReference type="Gene3D" id="1.10.274.100">
    <property type="entry name" value="RNA polymerase Rpb1, domain 3"/>
    <property type="match status" value="1"/>
</dbReference>
<dbReference type="InterPro" id="IPR045867">
    <property type="entry name" value="DNA-dir_RpoC_beta_prime"/>
</dbReference>
<evidence type="ECO:0000256" key="13">
    <source>
        <dbReference type="SAM" id="MobiDB-lite"/>
    </source>
</evidence>
<evidence type="ECO:0000256" key="7">
    <source>
        <dbReference type="ARBA" id="ARBA00022723"/>
    </source>
</evidence>
<keyword evidence="9" id="KW-0460">Magnesium</keyword>
<feature type="region of interest" description="Disordered" evidence="13">
    <location>
        <begin position="1389"/>
        <end position="1510"/>
    </location>
</feature>
<dbReference type="InterPro" id="IPR007081">
    <property type="entry name" value="RNA_pol_Rpb1_5"/>
</dbReference>
<reference evidence="15" key="1">
    <citation type="journal article" date="2012" name="Proc. Natl. Acad. Sci. U.S.A.">
        <title>Antigenic diversity is generated by distinct evolutionary mechanisms in African trypanosome species.</title>
        <authorList>
            <person name="Jackson A.P."/>
            <person name="Berry A."/>
            <person name="Aslett M."/>
            <person name="Allison H.C."/>
            <person name="Burton P."/>
            <person name="Vavrova-Anderson J."/>
            <person name="Brown R."/>
            <person name="Browne H."/>
            <person name="Corton N."/>
            <person name="Hauser H."/>
            <person name="Gamble J."/>
            <person name="Gilderthorp R."/>
            <person name="Marcello L."/>
            <person name="McQuillan J."/>
            <person name="Otto T.D."/>
            <person name="Quail M.A."/>
            <person name="Sanders M.J."/>
            <person name="van Tonder A."/>
            <person name="Ginger M.L."/>
            <person name="Field M.C."/>
            <person name="Barry J.D."/>
            <person name="Hertz-Fowler C."/>
            <person name="Berriman M."/>
        </authorList>
    </citation>
    <scope>NUCLEOTIDE SEQUENCE</scope>
    <source>
        <strain evidence="15">IL3000</strain>
    </source>
</reference>
<dbReference type="GO" id="GO:0003899">
    <property type="term" value="F:DNA-directed RNA polymerase activity"/>
    <property type="evidence" value="ECO:0007669"/>
    <property type="project" value="UniProtKB-EC"/>
</dbReference>
<dbReference type="CDD" id="cd01435">
    <property type="entry name" value="RNAP_I_RPA1_N"/>
    <property type="match status" value="1"/>
</dbReference>
<proteinExistence type="inferred from homology"/>
<evidence type="ECO:0000313" key="15">
    <source>
        <dbReference type="EMBL" id="CCC92265.1"/>
    </source>
</evidence>
<organism evidence="15">
    <name type="scientific">Trypanosoma congolense (strain IL3000)</name>
    <dbReference type="NCBI Taxonomy" id="1068625"/>
    <lineage>
        <taxon>Eukaryota</taxon>
        <taxon>Discoba</taxon>
        <taxon>Euglenozoa</taxon>
        <taxon>Kinetoplastea</taxon>
        <taxon>Metakinetoplastina</taxon>
        <taxon>Trypanosomatida</taxon>
        <taxon>Trypanosomatidae</taxon>
        <taxon>Trypanosoma</taxon>
        <taxon>Nannomonas</taxon>
    </lineage>
</organism>
<feature type="compositionally biased region" description="Low complexity" evidence="13">
    <location>
        <begin position="1420"/>
        <end position="1440"/>
    </location>
</feature>
<dbReference type="Gene3D" id="3.30.1490.180">
    <property type="entry name" value="RNA polymerase ii"/>
    <property type="match status" value="1"/>
</dbReference>
<gene>
    <name evidence="15" type="ORF">TCIL3000_8_4870</name>
</gene>
<keyword evidence="4 15" id="KW-0240">DNA-directed RNA polymerase</keyword>
<evidence type="ECO:0000259" key="14">
    <source>
        <dbReference type="SMART" id="SM00663"/>
    </source>
</evidence>
<evidence type="ECO:0000256" key="12">
    <source>
        <dbReference type="ARBA" id="ARBA00048552"/>
    </source>
</evidence>
<keyword evidence="5" id="KW-0808">Transferase</keyword>
<dbReference type="PANTHER" id="PTHR19376">
    <property type="entry name" value="DNA-DIRECTED RNA POLYMERASE"/>
    <property type="match status" value="1"/>
</dbReference>
<feature type="region of interest" description="Disordered" evidence="13">
    <location>
        <begin position="1085"/>
        <end position="1110"/>
    </location>
</feature>
<dbReference type="GO" id="GO:0003677">
    <property type="term" value="F:DNA binding"/>
    <property type="evidence" value="ECO:0007669"/>
    <property type="project" value="InterPro"/>
</dbReference>
<evidence type="ECO:0000256" key="5">
    <source>
        <dbReference type="ARBA" id="ARBA00022679"/>
    </source>
</evidence>
<dbReference type="GO" id="GO:0005736">
    <property type="term" value="C:RNA polymerase I complex"/>
    <property type="evidence" value="ECO:0007669"/>
    <property type="project" value="UniProtKB-ARBA"/>
</dbReference>
<dbReference type="Gene3D" id="1.10.132.30">
    <property type="match status" value="1"/>
</dbReference>
<evidence type="ECO:0000256" key="2">
    <source>
        <dbReference type="ARBA" id="ARBA00006460"/>
    </source>
</evidence>
<feature type="compositionally biased region" description="Acidic residues" evidence="13">
    <location>
        <begin position="1395"/>
        <end position="1404"/>
    </location>
</feature>
<keyword evidence="8" id="KW-0862">Zinc</keyword>
<feature type="domain" description="RNA polymerase N-terminal" evidence="14">
    <location>
        <begin position="369"/>
        <end position="686"/>
    </location>
</feature>
<evidence type="ECO:0000256" key="9">
    <source>
        <dbReference type="ARBA" id="ARBA00022842"/>
    </source>
</evidence>
<evidence type="ECO:0000256" key="1">
    <source>
        <dbReference type="ARBA" id="ARBA00004123"/>
    </source>
</evidence>
<evidence type="ECO:0000256" key="6">
    <source>
        <dbReference type="ARBA" id="ARBA00022695"/>
    </source>
</evidence>
<dbReference type="Gene3D" id="6.20.50.80">
    <property type="match status" value="1"/>
</dbReference>
<evidence type="ECO:0000256" key="10">
    <source>
        <dbReference type="ARBA" id="ARBA00023163"/>
    </source>
</evidence>
<protein>
    <recommendedName>
        <fullName evidence="3">DNA-directed RNA polymerase</fullName>
        <ecNumber evidence="3">2.7.7.6</ecNumber>
    </recommendedName>
</protein>
<keyword evidence="6" id="KW-0548">Nucleotidyltransferase</keyword>
<dbReference type="InterPro" id="IPR007083">
    <property type="entry name" value="RNA_pol_Rpb1_4"/>
</dbReference>
<keyword evidence="7" id="KW-0479">Metal-binding</keyword>
<dbReference type="InterPro" id="IPR044893">
    <property type="entry name" value="RNA_pol_Rpb1_clamp_domain"/>
</dbReference>
<comment type="similarity">
    <text evidence="2">Belongs to the RNA polymerase beta' chain family.</text>
</comment>
<dbReference type="EMBL" id="HE575321">
    <property type="protein sequence ID" value="CCC92265.1"/>
    <property type="molecule type" value="Genomic_DNA"/>
</dbReference>
<dbReference type="PANTHER" id="PTHR19376:SF11">
    <property type="entry name" value="DNA-DIRECTED RNA POLYMERASE I SUBUNIT RPA1"/>
    <property type="match status" value="1"/>
</dbReference>
<comment type="catalytic activity">
    <reaction evidence="12">
        <text>RNA(n) + a ribonucleoside 5'-triphosphate = RNA(n+1) + diphosphate</text>
        <dbReference type="Rhea" id="RHEA:21248"/>
        <dbReference type="Rhea" id="RHEA-COMP:14527"/>
        <dbReference type="Rhea" id="RHEA-COMP:17342"/>
        <dbReference type="ChEBI" id="CHEBI:33019"/>
        <dbReference type="ChEBI" id="CHEBI:61557"/>
        <dbReference type="ChEBI" id="CHEBI:140395"/>
        <dbReference type="EC" id="2.7.7.6"/>
    </reaction>
</comment>
<keyword evidence="10" id="KW-0804">Transcription</keyword>
<keyword evidence="11" id="KW-0539">Nucleus</keyword>
<accession>G0USA2</accession>
<name>G0USA2_TRYCI</name>
<comment type="subcellular location">
    <subcellularLocation>
        <location evidence="1">Nucleus</location>
    </subcellularLocation>
</comment>